<feature type="compositionally biased region" description="Basic residues" evidence="1">
    <location>
        <begin position="258"/>
        <end position="267"/>
    </location>
</feature>
<evidence type="ECO:0000256" key="1">
    <source>
        <dbReference type="SAM" id="MobiDB-lite"/>
    </source>
</evidence>
<feature type="region of interest" description="Disordered" evidence="1">
    <location>
        <begin position="1"/>
        <end position="29"/>
    </location>
</feature>
<feature type="compositionally biased region" description="Polar residues" evidence="1">
    <location>
        <begin position="210"/>
        <end position="222"/>
    </location>
</feature>
<feature type="compositionally biased region" description="Basic and acidic residues" evidence="1">
    <location>
        <begin position="237"/>
        <end position="247"/>
    </location>
</feature>
<dbReference type="eggNOG" id="COG5373">
    <property type="taxonomic scope" value="Bacteria"/>
</dbReference>
<evidence type="ECO:0000313" key="4">
    <source>
        <dbReference type="Proteomes" id="UP000004310"/>
    </source>
</evidence>
<sequence length="296" mass="33617">MRGRGRKGPNPLSRSYESNGPDVKIRGNAQHIADKYAQLARDASASGDRVVAENYLQHAEHYYRIIAQAQPQNQNQRDERDQRDDDDDDQHSGNDRFDRREFGNNDRQDRSDRNGNYDGDRQERSERRDRDGGDWNERRNRDNRDRNGRNDRPRRDRDRSSENEPAGSGPQPVIADHAASADGSFKNTRERSDAESGKQERFDHRDSANVEANQGTAASGNEDQAEKPRKRGRPRKLKAEDTDKSPAEGENGEGEAKPKRKPGRPRKVKADKDESQNAKSSDEQSELPDFLLASNG</sequence>
<feature type="compositionally biased region" description="Low complexity" evidence="1">
    <location>
        <begin position="64"/>
        <end position="75"/>
    </location>
</feature>
<organism evidence="3 4">
    <name type="scientific">Fulvimarina pelagi HTCC2506</name>
    <dbReference type="NCBI Taxonomy" id="314231"/>
    <lineage>
        <taxon>Bacteria</taxon>
        <taxon>Pseudomonadati</taxon>
        <taxon>Pseudomonadota</taxon>
        <taxon>Alphaproteobacteria</taxon>
        <taxon>Hyphomicrobiales</taxon>
        <taxon>Aurantimonadaceae</taxon>
        <taxon>Fulvimarina</taxon>
    </lineage>
</organism>
<reference evidence="3 4" key="1">
    <citation type="journal article" date="2010" name="J. Bacteriol.">
        <title>Genome sequence of Fulvimarina pelagi HTCC2506T, a Mn(II)-oxidizing alphaproteobacterium possessing an aerobic anoxygenic photosynthetic gene cluster and Xanthorhodopsin.</title>
        <authorList>
            <person name="Kang I."/>
            <person name="Oh H.M."/>
            <person name="Lim S.I."/>
            <person name="Ferriera S."/>
            <person name="Giovannoni S.J."/>
            <person name="Cho J.C."/>
        </authorList>
    </citation>
    <scope>NUCLEOTIDE SEQUENCE [LARGE SCALE GENOMIC DNA]</scope>
    <source>
        <strain evidence="3 4">HTCC2506</strain>
    </source>
</reference>
<dbReference type="InterPro" id="IPR025430">
    <property type="entry name" value="DUF4167"/>
</dbReference>
<gene>
    <name evidence="3" type="ORF">FP2506_05321</name>
</gene>
<dbReference type="EMBL" id="AATP01000001">
    <property type="protein sequence ID" value="EAU42232.1"/>
    <property type="molecule type" value="Genomic_DNA"/>
</dbReference>
<dbReference type="RefSeq" id="WP_007066207.1">
    <property type="nucleotide sequence ID" value="NZ_DS022272.1"/>
</dbReference>
<feature type="domain" description="DUF4167" evidence="2">
    <location>
        <begin position="4"/>
        <end position="72"/>
    </location>
</feature>
<comment type="caution">
    <text evidence="3">The sequence shown here is derived from an EMBL/GenBank/DDBJ whole genome shotgun (WGS) entry which is preliminary data.</text>
</comment>
<dbReference type="Proteomes" id="UP000004310">
    <property type="component" value="Unassembled WGS sequence"/>
</dbReference>
<dbReference type="Pfam" id="PF13763">
    <property type="entry name" value="DUF4167"/>
    <property type="match status" value="1"/>
</dbReference>
<dbReference type="GO" id="GO:0003677">
    <property type="term" value="F:DNA binding"/>
    <property type="evidence" value="ECO:0007669"/>
    <property type="project" value="InterPro"/>
</dbReference>
<accession>Q0G7Y2</accession>
<dbReference type="AlphaFoldDB" id="Q0G7Y2"/>
<protein>
    <recommendedName>
        <fullName evidence="2">DUF4167 domain-containing protein</fullName>
    </recommendedName>
</protein>
<feature type="compositionally biased region" description="Basic and acidic residues" evidence="1">
    <location>
        <begin position="90"/>
        <end position="162"/>
    </location>
</feature>
<feature type="compositionally biased region" description="Basic and acidic residues" evidence="1">
    <location>
        <begin position="268"/>
        <end position="282"/>
    </location>
</feature>
<evidence type="ECO:0000313" key="3">
    <source>
        <dbReference type="EMBL" id="EAU42232.1"/>
    </source>
</evidence>
<proteinExistence type="predicted"/>
<dbReference type="SMART" id="SM00384">
    <property type="entry name" value="AT_hook"/>
    <property type="match status" value="2"/>
</dbReference>
<feature type="compositionally biased region" description="Basic and acidic residues" evidence="1">
    <location>
        <begin position="187"/>
        <end position="208"/>
    </location>
</feature>
<keyword evidence="4" id="KW-1185">Reference proteome</keyword>
<dbReference type="InterPro" id="IPR017956">
    <property type="entry name" value="AT_hook_DNA-bd_motif"/>
</dbReference>
<dbReference type="STRING" id="217511.GCA_001463845_01622"/>
<evidence type="ECO:0000259" key="2">
    <source>
        <dbReference type="Pfam" id="PF13763"/>
    </source>
</evidence>
<dbReference type="HOGENOM" id="CLU_939272_0_0_5"/>
<feature type="region of interest" description="Disordered" evidence="1">
    <location>
        <begin position="63"/>
        <end position="296"/>
    </location>
</feature>
<name>Q0G7Y2_9HYPH</name>